<evidence type="ECO:0000313" key="2">
    <source>
        <dbReference type="Proteomes" id="UP001497535"/>
    </source>
</evidence>
<accession>A0ACB0ZBZ5</accession>
<organism evidence="1 2">
    <name type="scientific">Meloidogyne enterolobii</name>
    <name type="common">Root-knot nematode worm</name>
    <name type="synonym">Meloidogyne mayaguensis</name>
    <dbReference type="NCBI Taxonomy" id="390850"/>
    <lineage>
        <taxon>Eukaryota</taxon>
        <taxon>Metazoa</taxon>
        <taxon>Ecdysozoa</taxon>
        <taxon>Nematoda</taxon>
        <taxon>Chromadorea</taxon>
        <taxon>Rhabditida</taxon>
        <taxon>Tylenchina</taxon>
        <taxon>Tylenchomorpha</taxon>
        <taxon>Tylenchoidea</taxon>
        <taxon>Meloidogynidae</taxon>
        <taxon>Meloidogyninae</taxon>
        <taxon>Meloidogyne</taxon>
    </lineage>
</organism>
<sequence>MFYYEENLNNLNTSHNCILNSQNFENIPSNYFVDENEVLVDYASFEGCKKEGEEVEEEINGETRTTIINEEEKEEVNKNINFGIKNIKIVVSYFKINRCLFL</sequence>
<reference evidence="1" key="1">
    <citation type="submission" date="2023-11" db="EMBL/GenBank/DDBJ databases">
        <authorList>
            <person name="Poullet M."/>
        </authorList>
    </citation>
    <scope>NUCLEOTIDE SEQUENCE</scope>
    <source>
        <strain evidence="1">E1834</strain>
    </source>
</reference>
<dbReference type="EMBL" id="CAVMJV010000030">
    <property type="protein sequence ID" value="CAK5076566.1"/>
    <property type="molecule type" value="Genomic_DNA"/>
</dbReference>
<dbReference type="Proteomes" id="UP001497535">
    <property type="component" value="Unassembled WGS sequence"/>
</dbReference>
<comment type="caution">
    <text evidence="1">The sequence shown here is derived from an EMBL/GenBank/DDBJ whole genome shotgun (WGS) entry which is preliminary data.</text>
</comment>
<gene>
    <name evidence="1" type="ORF">MENTE1834_LOCUS23433</name>
</gene>
<name>A0ACB0ZBZ5_MELEN</name>
<keyword evidence="2" id="KW-1185">Reference proteome</keyword>
<protein>
    <submittedName>
        <fullName evidence="1">Uncharacterized protein</fullName>
    </submittedName>
</protein>
<proteinExistence type="predicted"/>
<evidence type="ECO:0000313" key="1">
    <source>
        <dbReference type="EMBL" id="CAK5076566.1"/>
    </source>
</evidence>